<gene>
    <name evidence="2" type="ORF">BON30_19230</name>
</gene>
<reference evidence="3" key="1">
    <citation type="submission" date="2016-11" db="EMBL/GenBank/DDBJ databases">
        <authorList>
            <person name="Shukria A."/>
            <person name="Stevens D.C."/>
        </authorList>
    </citation>
    <scope>NUCLEOTIDE SEQUENCE [LARGE SCALE GENOMIC DNA]</scope>
    <source>
        <strain evidence="3">Cbfe23</strain>
    </source>
</reference>
<evidence type="ECO:0000313" key="3">
    <source>
        <dbReference type="Proteomes" id="UP000182229"/>
    </source>
</evidence>
<dbReference type="Gene3D" id="1.20.58.1690">
    <property type="match status" value="1"/>
</dbReference>
<accession>A0A1L9BBK8</accession>
<evidence type="ECO:0000313" key="2">
    <source>
        <dbReference type="EMBL" id="OJH39621.1"/>
    </source>
</evidence>
<comment type="caution">
    <text evidence="2">The sequence shown here is derived from an EMBL/GenBank/DDBJ whole genome shotgun (WGS) entry which is preliminary data.</text>
</comment>
<dbReference type="AlphaFoldDB" id="A0A1L9BBK8"/>
<dbReference type="Pfam" id="PF13308">
    <property type="entry name" value="YARHG"/>
    <property type="match status" value="1"/>
</dbReference>
<reference evidence="2 3" key="2">
    <citation type="submission" date="2016-12" db="EMBL/GenBank/DDBJ databases">
        <title>Draft Genome Sequence of Cystobacter ferrugineus Strain Cbfe23.</title>
        <authorList>
            <person name="Akbar S."/>
            <person name="Dowd S.E."/>
            <person name="Stevens D.C."/>
        </authorList>
    </citation>
    <scope>NUCLEOTIDE SEQUENCE [LARGE SCALE GENOMIC DNA]</scope>
    <source>
        <strain evidence="2 3">Cbfe23</strain>
    </source>
</reference>
<dbReference type="SMART" id="SM01324">
    <property type="entry name" value="YARHG"/>
    <property type="match status" value="1"/>
</dbReference>
<evidence type="ECO:0000259" key="1">
    <source>
        <dbReference type="SMART" id="SM01324"/>
    </source>
</evidence>
<dbReference type="Proteomes" id="UP000182229">
    <property type="component" value="Unassembled WGS sequence"/>
</dbReference>
<dbReference type="InterPro" id="IPR025582">
    <property type="entry name" value="YARHG_dom"/>
</dbReference>
<dbReference type="STRING" id="83449.BON30_19230"/>
<proteinExistence type="predicted"/>
<keyword evidence="3" id="KW-1185">Reference proteome</keyword>
<organism evidence="2 3">
    <name type="scientific">Cystobacter ferrugineus</name>
    <dbReference type="NCBI Taxonomy" id="83449"/>
    <lineage>
        <taxon>Bacteria</taxon>
        <taxon>Pseudomonadati</taxon>
        <taxon>Myxococcota</taxon>
        <taxon>Myxococcia</taxon>
        <taxon>Myxococcales</taxon>
        <taxon>Cystobacterineae</taxon>
        <taxon>Archangiaceae</taxon>
        <taxon>Cystobacter</taxon>
    </lineage>
</organism>
<dbReference type="EMBL" id="MPIN01000004">
    <property type="protein sequence ID" value="OJH39621.1"/>
    <property type="molecule type" value="Genomic_DNA"/>
</dbReference>
<name>A0A1L9BBK8_9BACT</name>
<protein>
    <recommendedName>
        <fullName evidence="1">YARHG domain-containing protein</fullName>
    </recommendedName>
</protein>
<feature type="domain" description="YARHG" evidence="1">
    <location>
        <begin position="103"/>
        <end position="185"/>
    </location>
</feature>
<dbReference type="InterPro" id="IPR038434">
    <property type="entry name" value="YARHG_sf"/>
</dbReference>
<sequence>MVGRRPLLRGRRQGPDLLRLNLLGYTGKTEDEDLDTPLGWVWSFEHAAKSSKDCKYHADKVAGRGRQPRYSVAPDFKKLSAEERIELGLLSRAMGSFASDDASRGQMEKSLDEVLSLKDLRELSLRDLRLLRNTLYARRGRPFKSPLLQEHFARMPWYKPDPAYTDARLTKNDQRNAKLIQSVEKELGGALKDEDFLIADPEQRAPDPAFLSGA</sequence>